<feature type="non-terminal residue" evidence="1">
    <location>
        <position position="1"/>
    </location>
</feature>
<evidence type="ECO:0000313" key="1">
    <source>
        <dbReference type="EMBL" id="KAH9312229.1"/>
    </source>
</evidence>
<accession>A0AA38L1Q5</accession>
<proteinExistence type="predicted"/>
<feature type="non-terminal residue" evidence="1">
    <location>
        <position position="73"/>
    </location>
</feature>
<dbReference type="Proteomes" id="UP000824469">
    <property type="component" value="Unassembled WGS sequence"/>
</dbReference>
<protein>
    <submittedName>
        <fullName evidence="1">Uncharacterized protein</fullName>
    </submittedName>
</protein>
<keyword evidence="2" id="KW-1185">Reference proteome</keyword>
<dbReference type="AlphaFoldDB" id="A0AA38L1Q5"/>
<gene>
    <name evidence="1" type="ORF">KI387_027264</name>
</gene>
<reference evidence="1 2" key="1">
    <citation type="journal article" date="2021" name="Nat. Plants">
        <title>The Taxus genome provides insights into paclitaxel biosynthesis.</title>
        <authorList>
            <person name="Xiong X."/>
            <person name="Gou J."/>
            <person name="Liao Q."/>
            <person name="Li Y."/>
            <person name="Zhou Q."/>
            <person name="Bi G."/>
            <person name="Li C."/>
            <person name="Du R."/>
            <person name="Wang X."/>
            <person name="Sun T."/>
            <person name="Guo L."/>
            <person name="Liang H."/>
            <person name="Lu P."/>
            <person name="Wu Y."/>
            <person name="Zhang Z."/>
            <person name="Ro D.K."/>
            <person name="Shang Y."/>
            <person name="Huang S."/>
            <person name="Yan J."/>
        </authorList>
    </citation>
    <scope>NUCLEOTIDE SEQUENCE [LARGE SCALE GENOMIC DNA]</scope>
    <source>
        <strain evidence="1">Ta-2019</strain>
    </source>
</reference>
<sequence length="73" mass="7545">WDDVAKSILMGGWTRLGVGTTPIVEVDLVVDVGIGVGRGLGTCGFQGNGKFFSVGEDDAEEATINGSSVKDLM</sequence>
<dbReference type="EMBL" id="JAHRHJ020000006">
    <property type="protein sequence ID" value="KAH9312229.1"/>
    <property type="molecule type" value="Genomic_DNA"/>
</dbReference>
<organism evidence="1 2">
    <name type="scientific">Taxus chinensis</name>
    <name type="common">Chinese yew</name>
    <name type="synonym">Taxus wallichiana var. chinensis</name>
    <dbReference type="NCBI Taxonomy" id="29808"/>
    <lineage>
        <taxon>Eukaryota</taxon>
        <taxon>Viridiplantae</taxon>
        <taxon>Streptophyta</taxon>
        <taxon>Embryophyta</taxon>
        <taxon>Tracheophyta</taxon>
        <taxon>Spermatophyta</taxon>
        <taxon>Pinopsida</taxon>
        <taxon>Pinidae</taxon>
        <taxon>Conifers II</taxon>
        <taxon>Cupressales</taxon>
        <taxon>Taxaceae</taxon>
        <taxon>Taxus</taxon>
    </lineage>
</organism>
<name>A0AA38L1Q5_TAXCH</name>
<evidence type="ECO:0000313" key="2">
    <source>
        <dbReference type="Proteomes" id="UP000824469"/>
    </source>
</evidence>
<comment type="caution">
    <text evidence="1">The sequence shown here is derived from an EMBL/GenBank/DDBJ whole genome shotgun (WGS) entry which is preliminary data.</text>
</comment>